<reference evidence="2 3" key="1">
    <citation type="submission" date="2015-01" db="EMBL/GenBank/DDBJ databases">
        <title>The Genome Sequence of Exophiala xenobiotica CBS118157.</title>
        <authorList>
            <consortium name="The Broad Institute Genomics Platform"/>
            <person name="Cuomo C."/>
            <person name="de Hoog S."/>
            <person name="Gorbushina A."/>
            <person name="Stielow B."/>
            <person name="Teixiera M."/>
            <person name="Abouelleil A."/>
            <person name="Chapman S.B."/>
            <person name="Priest M."/>
            <person name="Young S.K."/>
            <person name="Wortman J."/>
            <person name="Nusbaum C."/>
            <person name="Birren B."/>
        </authorList>
    </citation>
    <scope>NUCLEOTIDE SEQUENCE [LARGE SCALE GENOMIC DNA]</scope>
    <source>
        <strain evidence="2 3">CBS 118157</strain>
    </source>
</reference>
<dbReference type="HOGENOM" id="CLU_020336_50_4_1"/>
<keyword evidence="3" id="KW-1185">Reference proteome</keyword>
<dbReference type="AlphaFoldDB" id="A0A0D2EJI7"/>
<dbReference type="Pfam" id="PF12697">
    <property type="entry name" value="Abhydrolase_6"/>
    <property type="match status" value="1"/>
</dbReference>
<dbReference type="InterPro" id="IPR050266">
    <property type="entry name" value="AB_hydrolase_sf"/>
</dbReference>
<dbReference type="PANTHER" id="PTHR43798">
    <property type="entry name" value="MONOACYLGLYCEROL LIPASE"/>
    <property type="match status" value="1"/>
</dbReference>
<evidence type="ECO:0000313" key="2">
    <source>
        <dbReference type="EMBL" id="KIW55568.1"/>
    </source>
</evidence>
<dbReference type="SUPFAM" id="SSF53474">
    <property type="entry name" value="alpha/beta-Hydrolases"/>
    <property type="match status" value="1"/>
</dbReference>
<dbReference type="GeneID" id="25326208"/>
<evidence type="ECO:0000259" key="1">
    <source>
        <dbReference type="Pfam" id="PF12697"/>
    </source>
</evidence>
<gene>
    <name evidence="2" type="ORF">PV05_04300</name>
</gene>
<dbReference type="GO" id="GO:0046464">
    <property type="term" value="P:acylglycerol catabolic process"/>
    <property type="evidence" value="ECO:0007669"/>
    <property type="project" value="TreeGrafter"/>
</dbReference>
<dbReference type="STRING" id="348802.A0A0D2EJI7"/>
<name>A0A0D2EJI7_9EURO</name>
<dbReference type="OrthoDB" id="2498029at2759"/>
<dbReference type="Gene3D" id="3.40.50.1820">
    <property type="entry name" value="alpha/beta hydrolase"/>
    <property type="match status" value="1"/>
</dbReference>
<dbReference type="InterPro" id="IPR029058">
    <property type="entry name" value="AB_hydrolase_fold"/>
</dbReference>
<evidence type="ECO:0000313" key="3">
    <source>
        <dbReference type="Proteomes" id="UP000054342"/>
    </source>
</evidence>
<sequence>MSTSTHVKLLSRDIQIQATSLQSSVSSDNSGHLTLNVRYHKPPVTDGRTPTVLCLPFWGGSASTFDSVLTQLALLSSSSISVALTYRGTGSTHARGPDTAQDHSTSSLAADVVRVLSSPDFLDLVSSGRLVLVAHSMSAKIAYHVLYLLASGGIGNGVRIEIERMLLLAPAPIGPLNLPPEMCAQQLRAYDSLESAGWTVRNVLSYAPLDDDMVRRLAGDAVGMSPGAKRGWVEYGMKLDCTEVLKGFMTLMKDRRALKVRVLVGREDKVETVEKVCKETVDVLQSMGVDVKIRVVERCGHLLPVEAVKDVISEIRGLLGP</sequence>
<dbReference type="Proteomes" id="UP000054342">
    <property type="component" value="Unassembled WGS sequence"/>
</dbReference>
<dbReference type="GO" id="GO:0047372">
    <property type="term" value="F:monoacylglycerol lipase activity"/>
    <property type="evidence" value="ECO:0007669"/>
    <property type="project" value="TreeGrafter"/>
</dbReference>
<dbReference type="RefSeq" id="XP_013316152.1">
    <property type="nucleotide sequence ID" value="XM_013460698.1"/>
</dbReference>
<feature type="domain" description="AB hydrolase-1" evidence="1">
    <location>
        <begin position="59"/>
        <end position="307"/>
    </location>
</feature>
<dbReference type="EMBL" id="KN847319">
    <property type="protein sequence ID" value="KIW55568.1"/>
    <property type="molecule type" value="Genomic_DNA"/>
</dbReference>
<protein>
    <recommendedName>
        <fullName evidence="1">AB hydrolase-1 domain-containing protein</fullName>
    </recommendedName>
</protein>
<organism evidence="2 3">
    <name type="scientific">Exophiala xenobiotica</name>
    <dbReference type="NCBI Taxonomy" id="348802"/>
    <lineage>
        <taxon>Eukaryota</taxon>
        <taxon>Fungi</taxon>
        <taxon>Dikarya</taxon>
        <taxon>Ascomycota</taxon>
        <taxon>Pezizomycotina</taxon>
        <taxon>Eurotiomycetes</taxon>
        <taxon>Chaetothyriomycetidae</taxon>
        <taxon>Chaetothyriales</taxon>
        <taxon>Herpotrichiellaceae</taxon>
        <taxon>Exophiala</taxon>
    </lineage>
</organism>
<dbReference type="GO" id="GO:0016020">
    <property type="term" value="C:membrane"/>
    <property type="evidence" value="ECO:0007669"/>
    <property type="project" value="TreeGrafter"/>
</dbReference>
<dbReference type="InterPro" id="IPR000073">
    <property type="entry name" value="AB_hydrolase_1"/>
</dbReference>
<dbReference type="PANTHER" id="PTHR43798:SF5">
    <property type="entry name" value="MONOACYLGLYCEROL LIPASE ABHD6"/>
    <property type="match status" value="1"/>
</dbReference>
<accession>A0A0D2EJI7</accession>
<proteinExistence type="predicted"/>